<dbReference type="InterPro" id="IPR045090">
    <property type="entry name" value="Pept_M3A_M3B"/>
</dbReference>
<dbReference type="GO" id="GO:0006508">
    <property type="term" value="P:proteolysis"/>
    <property type="evidence" value="ECO:0007669"/>
    <property type="project" value="UniProtKB-KW"/>
</dbReference>
<dbReference type="PANTHER" id="PTHR11804:SF84">
    <property type="entry name" value="SACCHAROLYSIN"/>
    <property type="match status" value="1"/>
</dbReference>
<dbReference type="GO" id="GO:0006518">
    <property type="term" value="P:peptide metabolic process"/>
    <property type="evidence" value="ECO:0007669"/>
    <property type="project" value="TreeGrafter"/>
</dbReference>
<dbReference type="Gene3D" id="1.10.1370.10">
    <property type="entry name" value="Neurolysin, domain 3"/>
    <property type="match status" value="2"/>
</dbReference>
<comment type="similarity">
    <text evidence="1 7">Belongs to the peptidase M3 family.</text>
</comment>
<evidence type="ECO:0000256" key="6">
    <source>
        <dbReference type="ARBA" id="ARBA00023049"/>
    </source>
</evidence>
<comment type="cofactor">
    <cofactor evidence="7">
        <name>Zn(2+)</name>
        <dbReference type="ChEBI" id="CHEBI:29105"/>
    </cofactor>
    <text evidence="7">Binds 1 zinc ion.</text>
</comment>
<dbReference type="GO" id="GO:0004222">
    <property type="term" value="F:metalloendopeptidase activity"/>
    <property type="evidence" value="ECO:0007669"/>
    <property type="project" value="InterPro"/>
</dbReference>
<dbReference type="Gene3D" id="3.40.390.10">
    <property type="entry name" value="Collagenase (Catalytic Domain)"/>
    <property type="match status" value="1"/>
</dbReference>
<keyword evidence="2 7" id="KW-0645">Protease</keyword>
<evidence type="ECO:0000313" key="9">
    <source>
        <dbReference type="EMBL" id="GAX28079.1"/>
    </source>
</evidence>
<dbReference type="InParanoid" id="A0A1Z5KP76"/>
<organism evidence="9 10">
    <name type="scientific">Fistulifera solaris</name>
    <name type="common">Oleaginous diatom</name>
    <dbReference type="NCBI Taxonomy" id="1519565"/>
    <lineage>
        <taxon>Eukaryota</taxon>
        <taxon>Sar</taxon>
        <taxon>Stramenopiles</taxon>
        <taxon>Ochrophyta</taxon>
        <taxon>Bacillariophyta</taxon>
        <taxon>Bacillariophyceae</taxon>
        <taxon>Bacillariophycidae</taxon>
        <taxon>Naviculales</taxon>
        <taxon>Naviculaceae</taxon>
        <taxon>Fistulifera</taxon>
    </lineage>
</organism>
<dbReference type="AlphaFoldDB" id="A0A1Z5KP76"/>
<dbReference type="InterPro" id="IPR001567">
    <property type="entry name" value="Pept_M3A_M3B_dom"/>
</dbReference>
<accession>A0A1Z5KP76</accession>
<dbReference type="SUPFAM" id="SSF55486">
    <property type="entry name" value="Metalloproteases ('zincins'), catalytic domain"/>
    <property type="match status" value="1"/>
</dbReference>
<evidence type="ECO:0000256" key="5">
    <source>
        <dbReference type="ARBA" id="ARBA00022833"/>
    </source>
</evidence>
<dbReference type="GO" id="GO:0046872">
    <property type="term" value="F:metal ion binding"/>
    <property type="evidence" value="ECO:0007669"/>
    <property type="project" value="UniProtKB-UniRule"/>
</dbReference>
<evidence type="ECO:0000256" key="1">
    <source>
        <dbReference type="ARBA" id="ARBA00006040"/>
    </source>
</evidence>
<dbReference type="EMBL" id="BDSP01000264">
    <property type="protein sequence ID" value="GAX28079.1"/>
    <property type="molecule type" value="Genomic_DNA"/>
</dbReference>
<feature type="domain" description="Peptidase M3A/M3B catalytic" evidence="8">
    <location>
        <begin position="144"/>
        <end position="551"/>
    </location>
</feature>
<protein>
    <recommendedName>
        <fullName evidence="8">Peptidase M3A/M3B catalytic domain-containing protein</fullName>
    </recommendedName>
</protein>
<evidence type="ECO:0000256" key="4">
    <source>
        <dbReference type="ARBA" id="ARBA00022801"/>
    </source>
</evidence>
<dbReference type="InterPro" id="IPR024079">
    <property type="entry name" value="MetalloPept_cat_dom_sf"/>
</dbReference>
<proteinExistence type="inferred from homology"/>
<evidence type="ECO:0000259" key="8">
    <source>
        <dbReference type="Pfam" id="PF01432"/>
    </source>
</evidence>
<keyword evidence="4 7" id="KW-0378">Hydrolase</keyword>
<keyword evidence="6 7" id="KW-0482">Metalloprotease</keyword>
<gene>
    <name evidence="9" type="ORF">FisN_2Hh103</name>
</gene>
<keyword evidence="10" id="KW-1185">Reference proteome</keyword>
<evidence type="ECO:0000256" key="3">
    <source>
        <dbReference type="ARBA" id="ARBA00022723"/>
    </source>
</evidence>
<evidence type="ECO:0000256" key="7">
    <source>
        <dbReference type="RuleBase" id="RU003435"/>
    </source>
</evidence>
<evidence type="ECO:0000256" key="2">
    <source>
        <dbReference type="ARBA" id="ARBA00022670"/>
    </source>
</evidence>
<dbReference type="PANTHER" id="PTHR11804">
    <property type="entry name" value="PROTEASE M3 THIMET OLIGOPEPTIDASE-RELATED"/>
    <property type="match status" value="1"/>
</dbReference>
<keyword evidence="3 7" id="KW-0479">Metal-binding</keyword>
<dbReference type="Proteomes" id="UP000198406">
    <property type="component" value="Unassembled WGS sequence"/>
</dbReference>
<dbReference type="Pfam" id="PF01432">
    <property type="entry name" value="Peptidase_M3"/>
    <property type="match status" value="1"/>
</dbReference>
<evidence type="ECO:0000313" key="10">
    <source>
        <dbReference type="Proteomes" id="UP000198406"/>
    </source>
</evidence>
<sequence>MTAAVEAREFVDKFNADYETRHRAFEEQFWGTKMALNGARYSAEELTRTKTEMEALLQDKAVLEKAQELRSQLTDDDLLIKTLDIIIRTCQCYQMNDEAAAIRRETSQIESSLEMARNTMKLGYLLDDGTFAEASSVKLRNLLRTADEETVRRAAYEGLRSIGPFVLSHGFVEIIKLRNRLAKSLGFVDYYDYKVTNAEGFGKDRLFEILDTLEQGTRSILEQARKDLVEKYGPDAAEPWNMSYKMAGSVVAKMDPYFPFAASVERYVKSYAALGISYKGATINLDLLDRPQKYSNGFCHWPQPAWQKSDNTWQPSVANFTSLADPTAVGSGHTALKTLLHEAGHAAHFANVVQPSPLFSQERAPTSVAYAETQSMFLDSLLEDSAWNAKYAKHAKTSEVIPFDILKENIEATHPFAVFPLRAMLAVSYFEKALYELPEEELTEESIEKLADQIELTIQGGLSPRPLLSVPHLVSDEASCYYHGYTMAEMAVYQTRDFFLEKYGYIVDNPEVGPTLTTAYWNAGNSKPFLELVHELTGKPLTGDAWVKKLREPLEDKIAKEEANYNRAIQEGPVHHEQPLEKLLDMTVRFVHGDDLIADSSKSGVIGACHEFESYIHAQLAEAAS</sequence>
<keyword evidence="5 7" id="KW-0862">Zinc</keyword>
<name>A0A1Z5KP76_FISSO</name>
<comment type="caution">
    <text evidence="9">The sequence shown here is derived from an EMBL/GenBank/DDBJ whole genome shotgun (WGS) entry which is preliminary data.</text>
</comment>
<reference evidence="9 10" key="1">
    <citation type="journal article" date="2015" name="Plant Cell">
        <title>Oil accumulation by the oleaginous diatom Fistulifera solaris as revealed by the genome and transcriptome.</title>
        <authorList>
            <person name="Tanaka T."/>
            <person name="Maeda Y."/>
            <person name="Veluchamy A."/>
            <person name="Tanaka M."/>
            <person name="Abida H."/>
            <person name="Marechal E."/>
            <person name="Bowler C."/>
            <person name="Muto M."/>
            <person name="Sunaga Y."/>
            <person name="Tanaka M."/>
            <person name="Yoshino T."/>
            <person name="Taniguchi T."/>
            <person name="Fukuda Y."/>
            <person name="Nemoto M."/>
            <person name="Matsumoto M."/>
            <person name="Wong P.S."/>
            <person name="Aburatani S."/>
            <person name="Fujibuchi W."/>
        </authorList>
    </citation>
    <scope>NUCLEOTIDE SEQUENCE [LARGE SCALE GENOMIC DNA]</scope>
    <source>
        <strain evidence="9 10">JPCC DA0580</strain>
    </source>
</reference>
<dbReference type="OrthoDB" id="534666at2759"/>
<dbReference type="InterPro" id="IPR024077">
    <property type="entry name" value="Neurolysin/TOP_dom2"/>
</dbReference>